<feature type="region of interest" description="Disordered" evidence="1">
    <location>
        <begin position="108"/>
        <end position="132"/>
    </location>
</feature>
<dbReference type="RefSeq" id="XP_011395976.1">
    <property type="nucleotide sequence ID" value="XM_011397674.1"/>
</dbReference>
<proteinExistence type="predicted"/>
<reference evidence="2 3" key="1">
    <citation type="journal article" date="2014" name="BMC Genomics">
        <title>Oil accumulation mechanisms of the oleaginous microalga Chlorella protothecoides revealed through its genome, transcriptomes, and proteomes.</title>
        <authorList>
            <person name="Gao C."/>
            <person name="Wang Y."/>
            <person name="Shen Y."/>
            <person name="Yan D."/>
            <person name="He X."/>
            <person name="Dai J."/>
            <person name="Wu Q."/>
        </authorList>
    </citation>
    <scope>NUCLEOTIDE SEQUENCE [LARGE SCALE GENOMIC DNA]</scope>
    <source>
        <strain evidence="2 3">0710</strain>
    </source>
</reference>
<evidence type="ECO:0000256" key="1">
    <source>
        <dbReference type="SAM" id="MobiDB-lite"/>
    </source>
</evidence>
<gene>
    <name evidence="2" type="ORF">F751_3297</name>
</gene>
<protein>
    <submittedName>
        <fullName evidence="2">Uncharacterized protein</fullName>
    </submittedName>
</protein>
<name>A0A087SBK2_AUXPR</name>
<dbReference type="Proteomes" id="UP000028924">
    <property type="component" value="Unassembled WGS sequence"/>
</dbReference>
<accession>A0A087SBK2</accession>
<dbReference type="AlphaFoldDB" id="A0A087SBK2"/>
<evidence type="ECO:0000313" key="3">
    <source>
        <dbReference type="Proteomes" id="UP000028924"/>
    </source>
</evidence>
<feature type="region of interest" description="Disordered" evidence="1">
    <location>
        <begin position="197"/>
        <end position="253"/>
    </location>
</feature>
<organism evidence="2 3">
    <name type="scientific">Auxenochlorella protothecoides</name>
    <name type="common">Green microalga</name>
    <name type="synonym">Chlorella protothecoides</name>
    <dbReference type="NCBI Taxonomy" id="3075"/>
    <lineage>
        <taxon>Eukaryota</taxon>
        <taxon>Viridiplantae</taxon>
        <taxon>Chlorophyta</taxon>
        <taxon>core chlorophytes</taxon>
        <taxon>Trebouxiophyceae</taxon>
        <taxon>Chlorellales</taxon>
        <taxon>Chlorellaceae</taxon>
        <taxon>Auxenochlorella</taxon>
    </lineage>
</organism>
<keyword evidence="3" id="KW-1185">Reference proteome</keyword>
<evidence type="ECO:0000313" key="2">
    <source>
        <dbReference type="EMBL" id="KFM23106.1"/>
    </source>
</evidence>
<feature type="compositionally biased region" description="Pro residues" evidence="1">
    <location>
        <begin position="218"/>
        <end position="228"/>
    </location>
</feature>
<dbReference type="EMBL" id="KL662089">
    <property type="protein sequence ID" value="KFM23106.1"/>
    <property type="molecule type" value="Genomic_DNA"/>
</dbReference>
<sequence>MESAADASSRSLVWAGRHLCLASSSAASGLPRSSSTRRALRGSCVPLTSVHGGPWNKAGLRGCPPVPWRTTPRRSAGFWPAHTTHPASVAASLALVQGHGVGLQQTCAPSTHSTRHSRALPLPCTPRTKPTAGTGYRLLQGRHAGGVLGHQRGIQEVLQQPGAAHVTLHVPRQPAQCLMRWGAFSILASVRGTQGECALDGSGAQQSPPLPLQDTPPQNSPPSTPPSQPLTRAGPGAPAARTNPHPRGGKQGA</sequence>
<dbReference type="GeneID" id="23614688"/>
<dbReference type="KEGG" id="apro:F751_3297"/>